<dbReference type="EMBL" id="GGEC01049558">
    <property type="protein sequence ID" value="MBX30042.1"/>
    <property type="molecule type" value="Transcribed_RNA"/>
</dbReference>
<keyword evidence="1" id="KW-0812">Transmembrane</keyword>
<keyword evidence="1" id="KW-0472">Membrane</keyword>
<protein>
    <submittedName>
        <fullName evidence="2">Putative phospholipid-transporting ATPase 9</fullName>
    </submittedName>
</protein>
<sequence>MEESLKNGPRSTLASMLMLVCGLWCLHIVILMRKNIKCLTRNLLRPRTH</sequence>
<keyword evidence="1" id="KW-1133">Transmembrane helix</keyword>
<organism evidence="2">
    <name type="scientific">Rhizophora mucronata</name>
    <name type="common">Asiatic mangrove</name>
    <dbReference type="NCBI Taxonomy" id="61149"/>
    <lineage>
        <taxon>Eukaryota</taxon>
        <taxon>Viridiplantae</taxon>
        <taxon>Streptophyta</taxon>
        <taxon>Embryophyta</taxon>
        <taxon>Tracheophyta</taxon>
        <taxon>Spermatophyta</taxon>
        <taxon>Magnoliopsida</taxon>
        <taxon>eudicotyledons</taxon>
        <taxon>Gunneridae</taxon>
        <taxon>Pentapetalae</taxon>
        <taxon>rosids</taxon>
        <taxon>fabids</taxon>
        <taxon>Malpighiales</taxon>
        <taxon>Rhizophoraceae</taxon>
        <taxon>Rhizophora</taxon>
    </lineage>
</organism>
<dbReference type="AlphaFoldDB" id="A0A2P2MIN4"/>
<accession>A0A2P2MIN4</accession>
<evidence type="ECO:0000313" key="2">
    <source>
        <dbReference type="EMBL" id="MBX30042.1"/>
    </source>
</evidence>
<evidence type="ECO:0000256" key="1">
    <source>
        <dbReference type="SAM" id="Phobius"/>
    </source>
</evidence>
<proteinExistence type="predicted"/>
<name>A0A2P2MIN4_RHIMU</name>
<reference evidence="2" key="1">
    <citation type="submission" date="2018-02" db="EMBL/GenBank/DDBJ databases">
        <title>Rhizophora mucronata_Transcriptome.</title>
        <authorList>
            <person name="Meera S.P."/>
            <person name="Sreeshan A."/>
            <person name="Augustine A."/>
        </authorList>
    </citation>
    <scope>NUCLEOTIDE SEQUENCE</scope>
    <source>
        <tissue evidence="2">Leaf</tissue>
    </source>
</reference>
<feature type="transmembrane region" description="Helical" evidence="1">
    <location>
        <begin position="12"/>
        <end position="32"/>
    </location>
</feature>